<gene>
    <name evidence="2" type="ordered locus">Clole_0736</name>
</gene>
<dbReference type="EMBL" id="CP002582">
    <property type="protein sequence ID" value="ADZ82469.1"/>
    <property type="molecule type" value="Genomic_DNA"/>
</dbReference>
<dbReference type="HOGENOM" id="CLU_2380962_0_0_9"/>
<accession>F2JNX1</accession>
<organism evidence="2 3">
    <name type="scientific">Cellulosilyticum lentocellum (strain ATCC 49066 / DSM 5427 / NCIMB 11756 / RHM5)</name>
    <name type="common">Clostridium lentocellum</name>
    <dbReference type="NCBI Taxonomy" id="642492"/>
    <lineage>
        <taxon>Bacteria</taxon>
        <taxon>Bacillati</taxon>
        <taxon>Bacillota</taxon>
        <taxon>Clostridia</taxon>
        <taxon>Lachnospirales</taxon>
        <taxon>Cellulosilyticaceae</taxon>
        <taxon>Cellulosilyticum</taxon>
    </lineage>
</organism>
<dbReference type="RefSeq" id="WP_013655770.1">
    <property type="nucleotide sequence ID" value="NC_015275.1"/>
</dbReference>
<evidence type="ECO:0000256" key="1">
    <source>
        <dbReference type="SAM" id="Coils"/>
    </source>
</evidence>
<evidence type="ECO:0000313" key="3">
    <source>
        <dbReference type="Proteomes" id="UP000008467"/>
    </source>
</evidence>
<proteinExistence type="predicted"/>
<feature type="coiled-coil region" evidence="1">
    <location>
        <begin position="2"/>
        <end position="29"/>
    </location>
</feature>
<name>F2JNX1_CELLD</name>
<dbReference type="AlphaFoldDB" id="F2JNX1"/>
<dbReference type="KEGG" id="cle:Clole_0736"/>
<keyword evidence="1" id="KW-0175">Coiled coil</keyword>
<sequence>MTNEQLEQANEIKKEIITLEAEVEQMIVHKESFILRQLRKVIDLPSKKTHYNLYCTNNLDCIGSTVVLREDEVEMLTNYKKQRIEQLSKQLESI</sequence>
<protein>
    <submittedName>
        <fullName evidence="2">Uncharacterized protein</fullName>
    </submittedName>
</protein>
<evidence type="ECO:0000313" key="2">
    <source>
        <dbReference type="EMBL" id="ADZ82469.1"/>
    </source>
</evidence>
<keyword evidence="3" id="KW-1185">Reference proteome</keyword>
<dbReference type="STRING" id="642492.Clole_0736"/>
<dbReference type="Proteomes" id="UP000008467">
    <property type="component" value="Chromosome"/>
</dbReference>
<reference evidence="2 3" key="1">
    <citation type="journal article" date="2011" name="J. Bacteriol.">
        <title>Complete genome sequence of the cellulose-degrading bacterium Cellulosilyticum lentocellum.</title>
        <authorList>
            <consortium name="US DOE Joint Genome Institute"/>
            <person name="Miller D.A."/>
            <person name="Suen G."/>
            <person name="Bruce D."/>
            <person name="Copeland A."/>
            <person name="Cheng J.F."/>
            <person name="Detter C."/>
            <person name="Goodwin L.A."/>
            <person name="Han C.S."/>
            <person name="Hauser L.J."/>
            <person name="Land M.L."/>
            <person name="Lapidus A."/>
            <person name="Lucas S."/>
            <person name="Meincke L."/>
            <person name="Pitluck S."/>
            <person name="Tapia R."/>
            <person name="Teshima H."/>
            <person name="Woyke T."/>
            <person name="Fox B.G."/>
            <person name="Angert E.R."/>
            <person name="Currie C.R."/>
        </authorList>
    </citation>
    <scope>NUCLEOTIDE SEQUENCE [LARGE SCALE GENOMIC DNA]</scope>
    <source>
        <strain evidence="3">ATCC 49066 / DSM 5427 / NCIMB 11756 / RHM5</strain>
    </source>
</reference>